<keyword evidence="2" id="KW-1185">Reference proteome</keyword>
<proteinExistence type="predicted"/>
<protein>
    <submittedName>
        <fullName evidence="1">DUF3572 domain-containing protein</fullName>
    </submittedName>
</protein>
<dbReference type="EMBL" id="JAMSHT010000001">
    <property type="protein sequence ID" value="MCM8558166.1"/>
    <property type="molecule type" value="Genomic_DNA"/>
</dbReference>
<dbReference type="RefSeq" id="WP_252114864.1">
    <property type="nucleotide sequence ID" value="NZ_JAMSHT010000001.1"/>
</dbReference>
<evidence type="ECO:0000313" key="2">
    <source>
        <dbReference type="Proteomes" id="UP001155128"/>
    </source>
</evidence>
<organism evidence="1 2">
    <name type="scientific">Sphingomicrobium sediminis</name>
    <dbReference type="NCBI Taxonomy" id="2950949"/>
    <lineage>
        <taxon>Bacteria</taxon>
        <taxon>Pseudomonadati</taxon>
        <taxon>Pseudomonadota</taxon>
        <taxon>Alphaproteobacteria</taxon>
        <taxon>Sphingomonadales</taxon>
        <taxon>Sphingomonadaceae</taxon>
        <taxon>Sphingomicrobium</taxon>
    </lineage>
</organism>
<reference evidence="1" key="1">
    <citation type="submission" date="2022-06" db="EMBL/GenBank/DDBJ databases">
        <title>Sphingomicrobium sedimins sp. nov., a marine bacterium isolated from tidal flat.</title>
        <authorList>
            <person name="Kim C.-H."/>
            <person name="Yoo Y."/>
            <person name="Kim J.-J."/>
        </authorList>
    </citation>
    <scope>NUCLEOTIDE SEQUENCE</scope>
    <source>
        <strain evidence="1">GRR-S6-50</strain>
    </source>
</reference>
<accession>A0A9X2EJW0</accession>
<name>A0A9X2EJW0_9SPHN</name>
<sequence>MTSENPNDPHILALQALAVTLGEQKRADRLLATTGLDPDDLRHRASAPEVLSATLAFLEAHEPDLVDVAGELGVKPEQLVAAHAALER</sequence>
<comment type="caution">
    <text evidence="1">The sequence shown here is derived from an EMBL/GenBank/DDBJ whole genome shotgun (WGS) entry which is preliminary data.</text>
</comment>
<dbReference type="Pfam" id="PF12096">
    <property type="entry name" value="DUF3572"/>
    <property type="match status" value="1"/>
</dbReference>
<dbReference type="Proteomes" id="UP001155128">
    <property type="component" value="Unassembled WGS sequence"/>
</dbReference>
<dbReference type="InterPro" id="IPR021955">
    <property type="entry name" value="DUF3572"/>
</dbReference>
<evidence type="ECO:0000313" key="1">
    <source>
        <dbReference type="EMBL" id="MCM8558166.1"/>
    </source>
</evidence>
<gene>
    <name evidence="1" type="ORF">NDO55_10070</name>
</gene>
<dbReference type="AlphaFoldDB" id="A0A9X2EJW0"/>